<evidence type="ECO:0000256" key="1">
    <source>
        <dbReference type="ARBA" id="ARBA00012513"/>
    </source>
</evidence>
<dbReference type="InterPro" id="IPR000719">
    <property type="entry name" value="Prot_kinase_dom"/>
</dbReference>
<feature type="compositionally biased region" description="Basic residues" evidence="10">
    <location>
        <begin position="1074"/>
        <end position="1083"/>
    </location>
</feature>
<sequence length="1145" mass="125844">MLASANIALSRRGSLQADTSTHSQVHSPHGSPTSSCRASLDLDSQPLSRDENNTGTGDSSNTRSNFQEHPNSPHLSHDALNQGYYNRFFVEQKKLGRGFRGSVYLCQHVLDGIHLGEYAIKKVAVGDNHDWLVQMLREVHLLERLHHPNIVSYKHAWLENHQLYTFSPEVTCLFILMECANGGNLEEYIERPSESFPAADGSSTATADDDADGAETKDPESKKHLTARERLQSKRQRLQGSLLSPTTPHGEANSGIGSPTDQDEATASRRHLSITEIWSFFFDICEGLAHLHRLGIIHRDLKPPNLLLSYSNSQIKGSTGERPRILITDFGECEILEQTAKRDRTGATGTLEFLAPELLAVDADGRYTDDFSFKGDMWSLGMVLYYLCYSRLPYSQIEDVDLLRTEIRAFKSIQIPEDSPDGRIVPEELKILIRVLLSPEKSKRPSCDEILTKLSHQRERMMHGEIDMQPTPIRAEDDNDYGISDRPDGNEGSVTTKDMTSTSGPSGLVQRRLLTAKVGHDLQLHRQHYHPVTQRIPGAASITSSSGPSGRRPSQTNLVTSDIPKATTPSSMARTVASPSVNLHRRVKPLGLGLRYMLRRRMMHPSSAGGHAHRYPRSSDGGQAIPGTGQGVFSVASFQSAIKKSQAAPALASTSLSNAIVKASSRADMDIDTDLHMQRQRDFLKRKQPASVNSMDSSPAVSSPLAGSVMDIDSPPPNIQSATTASSSTAAAPAEAVAHVGGLPLGGMRHYDDQESRVLGQGPLSKRLHPLFVSESVSSQASSDPDTIDNVHSIRSHDSRNRAREKSDAQVINNTLAQQRPALGKSYWTNLASTHALEQSSSAGTLPKNASSSAKASSLGSGNGVAAPSGYRSTDDNSSGSTTTTGAGVGARAQTHRSSPDRVRPGIRRRLVQQEQQALQKQRQPRPTDLRIHQHHHHEKRWRQSSLPEHFSVHFSFLSLVARIWFCLSLCNPVMVRPLVLYPVLLLTVVWDRYVLSVIANTFRVAKSATPSSLSTPSTPSTARSFTNRRLLPGSDDEHVHQRRFETMDGGGNDNLEEDSGDDGSRSEDTQHRGLSHQRRHSYSQRNLVAIPPLPSSQERSTVTYEGDHRQQTVPIWQALLSGVVLQLLWIGAIRLFSSDGLCVV</sequence>
<dbReference type="InterPro" id="IPR050339">
    <property type="entry name" value="CC_SR_Kinase"/>
</dbReference>
<keyword evidence="4" id="KW-0547">Nucleotide-binding</keyword>
<dbReference type="GO" id="GO:0005524">
    <property type="term" value="F:ATP binding"/>
    <property type="evidence" value="ECO:0007669"/>
    <property type="project" value="UniProtKB-KW"/>
</dbReference>
<feature type="compositionally biased region" description="Polar residues" evidence="10">
    <location>
        <begin position="238"/>
        <end position="247"/>
    </location>
</feature>
<feature type="compositionally biased region" description="Low complexity" evidence="10">
    <location>
        <begin position="848"/>
        <end position="860"/>
    </location>
</feature>
<name>A0A9P6RRF7_9FUNG</name>
<feature type="compositionally biased region" description="Polar residues" evidence="10">
    <location>
        <begin position="53"/>
        <end position="74"/>
    </location>
</feature>
<keyword evidence="2" id="KW-0723">Serine/threonine-protein kinase</keyword>
<dbReference type="InterPro" id="IPR011009">
    <property type="entry name" value="Kinase-like_dom_sf"/>
</dbReference>
<evidence type="ECO:0000256" key="6">
    <source>
        <dbReference type="ARBA" id="ARBA00022840"/>
    </source>
</evidence>
<dbReference type="GO" id="GO:0004674">
    <property type="term" value="F:protein serine/threonine kinase activity"/>
    <property type="evidence" value="ECO:0007669"/>
    <property type="project" value="UniProtKB-KW"/>
</dbReference>
<dbReference type="GO" id="GO:0005634">
    <property type="term" value="C:nucleus"/>
    <property type="evidence" value="ECO:0007669"/>
    <property type="project" value="TreeGrafter"/>
</dbReference>
<dbReference type="PANTHER" id="PTHR11042">
    <property type="entry name" value="EUKARYOTIC TRANSLATION INITIATION FACTOR 2-ALPHA KINASE EIF2-ALPHA KINASE -RELATED"/>
    <property type="match status" value="1"/>
</dbReference>
<comment type="catalytic activity">
    <reaction evidence="9">
        <text>L-seryl-[protein] + ATP = O-phospho-L-seryl-[protein] + ADP + H(+)</text>
        <dbReference type="Rhea" id="RHEA:17989"/>
        <dbReference type="Rhea" id="RHEA-COMP:9863"/>
        <dbReference type="Rhea" id="RHEA-COMP:11604"/>
        <dbReference type="ChEBI" id="CHEBI:15378"/>
        <dbReference type="ChEBI" id="CHEBI:29999"/>
        <dbReference type="ChEBI" id="CHEBI:30616"/>
        <dbReference type="ChEBI" id="CHEBI:83421"/>
        <dbReference type="ChEBI" id="CHEBI:456216"/>
        <dbReference type="EC" id="2.7.11.1"/>
    </reaction>
</comment>
<feature type="compositionally biased region" description="Low complexity" evidence="10">
    <location>
        <begin position="913"/>
        <end position="922"/>
    </location>
</feature>
<evidence type="ECO:0000313" key="13">
    <source>
        <dbReference type="Proteomes" id="UP000738325"/>
    </source>
</evidence>
<comment type="caution">
    <text evidence="12">The sequence shown here is derived from an EMBL/GenBank/DDBJ whole genome shotgun (WGS) entry which is preliminary data.</text>
</comment>
<feature type="compositionally biased region" description="Polar residues" evidence="10">
    <location>
        <begin position="567"/>
        <end position="579"/>
    </location>
</feature>
<dbReference type="GO" id="GO:0005737">
    <property type="term" value="C:cytoplasm"/>
    <property type="evidence" value="ECO:0007669"/>
    <property type="project" value="TreeGrafter"/>
</dbReference>
<keyword evidence="3" id="KW-0808">Transferase</keyword>
<evidence type="ECO:0000256" key="2">
    <source>
        <dbReference type="ARBA" id="ARBA00022527"/>
    </source>
</evidence>
<feature type="compositionally biased region" description="Low complexity" evidence="10">
    <location>
        <begin position="876"/>
        <end position="886"/>
    </location>
</feature>
<evidence type="ECO:0000313" key="12">
    <source>
        <dbReference type="EMBL" id="KAG0324727.1"/>
    </source>
</evidence>
<keyword evidence="6" id="KW-0067">ATP-binding</keyword>
<evidence type="ECO:0000256" key="10">
    <source>
        <dbReference type="SAM" id="MobiDB-lite"/>
    </source>
</evidence>
<feature type="region of interest" description="Disordered" evidence="10">
    <location>
        <begin position="529"/>
        <end position="579"/>
    </location>
</feature>
<dbReference type="Pfam" id="PF00069">
    <property type="entry name" value="Pkinase"/>
    <property type="match status" value="2"/>
</dbReference>
<feature type="region of interest" description="Disordered" evidence="10">
    <location>
        <begin position="1"/>
        <end position="77"/>
    </location>
</feature>
<dbReference type="Proteomes" id="UP000738325">
    <property type="component" value="Unassembled WGS sequence"/>
</dbReference>
<gene>
    <name evidence="12" type="primary">IKS1</name>
    <name evidence="12" type="ORF">BGZ99_001505</name>
</gene>
<comment type="similarity">
    <text evidence="7">Belongs to the protein kinase superfamily. Ser/Thr protein kinase family. GCN2 subfamily.</text>
</comment>
<organism evidence="12 13">
    <name type="scientific">Dissophora globulifera</name>
    <dbReference type="NCBI Taxonomy" id="979702"/>
    <lineage>
        <taxon>Eukaryota</taxon>
        <taxon>Fungi</taxon>
        <taxon>Fungi incertae sedis</taxon>
        <taxon>Mucoromycota</taxon>
        <taxon>Mortierellomycotina</taxon>
        <taxon>Mortierellomycetes</taxon>
        <taxon>Mortierellales</taxon>
        <taxon>Mortierellaceae</taxon>
        <taxon>Dissophora</taxon>
    </lineage>
</organism>
<feature type="compositionally biased region" description="Basic and acidic residues" evidence="10">
    <location>
        <begin position="1036"/>
        <end position="1047"/>
    </location>
</feature>
<reference evidence="12" key="1">
    <citation type="journal article" date="2020" name="Fungal Divers.">
        <title>Resolving the Mortierellaceae phylogeny through synthesis of multi-gene phylogenetics and phylogenomics.</title>
        <authorList>
            <person name="Vandepol N."/>
            <person name="Liber J."/>
            <person name="Desiro A."/>
            <person name="Na H."/>
            <person name="Kennedy M."/>
            <person name="Barry K."/>
            <person name="Grigoriev I.V."/>
            <person name="Miller A.N."/>
            <person name="O'Donnell K."/>
            <person name="Stajich J.E."/>
            <person name="Bonito G."/>
        </authorList>
    </citation>
    <scope>NUCLEOTIDE SEQUENCE</scope>
    <source>
        <strain evidence="12">REB-010B</strain>
    </source>
</reference>
<evidence type="ECO:0000256" key="4">
    <source>
        <dbReference type="ARBA" id="ARBA00022741"/>
    </source>
</evidence>
<dbReference type="SMART" id="SM00220">
    <property type="entry name" value="S_TKc"/>
    <property type="match status" value="1"/>
</dbReference>
<feature type="compositionally biased region" description="Polar residues" evidence="10">
    <location>
        <begin position="16"/>
        <end position="37"/>
    </location>
</feature>
<dbReference type="OrthoDB" id="1405469at2759"/>
<feature type="region of interest" description="Disordered" evidence="10">
    <location>
        <begin position="605"/>
        <end position="628"/>
    </location>
</feature>
<feature type="domain" description="Protein kinase" evidence="11">
    <location>
        <begin position="89"/>
        <end position="459"/>
    </location>
</feature>
<protein>
    <recommendedName>
        <fullName evidence="1">non-specific serine/threonine protein kinase</fullName>
        <ecNumber evidence="1">2.7.11.1</ecNumber>
    </recommendedName>
</protein>
<comment type="catalytic activity">
    <reaction evidence="8">
        <text>L-threonyl-[protein] + ATP = O-phospho-L-threonyl-[protein] + ADP + H(+)</text>
        <dbReference type="Rhea" id="RHEA:46608"/>
        <dbReference type="Rhea" id="RHEA-COMP:11060"/>
        <dbReference type="Rhea" id="RHEA-COMP:11605"/>
        <dbReference type="ChEBI" id="CHEBI:15378"/>
        <dbReference type="ChEBI" id="CHEBI:30013"/>
        <dbReference type="ChEBI" id="CHEBI:30616"/>
        <dbReference type="ChEBI" id="CHEBI:61977"/>
        <dbReference type="ChEBI" id="CHEBI:456216"/>
        <dbReference type="EC" id="2.7.11.1"/>
    </reaction>
</comment>
<dbReference type="SUPFAM" id="SSF56112">
    <property type="entry name" value="Protein kinase-like (PK-like)"/>
    <property type="match status" value="1"/>
</dbReference>
<dbReference type="PROSITE" id="PS00108">
    <property type="entry name" value="PROTEIN_KINASE_ST"/>
    <property type="match status" value="1"/>
</dbReference>
<evidence type="ECO:0000256" key="9">
    <source>
        <dbReference type="ARBA" id="ARBA00048679"/>
    </source>
</evidence>
<evidence type="ECO:0000259" key="11">
    <source>
        <dbReference type="PROSITE" id="PS50011"/>
    </source>
</evidence>
<evidence type="ECO:0000256" key="3">
    <source>
        <dbReference type="ARBA" id="ARBA00022679"/>
    </source>
</evidence>
<accession>A0A9P6RRF7</accession>
<keyword evidence="13" id="KW-1185">Reference proteome</keyword>
<dbReference type="Gene3D" id="3.30.200.20">
    <property type="entry name" value="Phosphorylase Kinase, domain 1"/>
    <property type="match status" value="1"/>
</dbReference>
<feature type="compositionally biased region" description="Low complexity" evidence="10">
    <location>
        <begin position="721"/>
        <end position="730"/>
    </location>
</feature>
<feature type="compositionally biased region" description="Basic and acidic residues" evidence="10">
    <location>
        <begin position="795"/>
        <end position="808"/>
    </location>
</feature>
<evidence type="ECO:0000256" key="5">
    <source>
        <dbReference type="ARBA" id="ARBA00022777"/>
    </source>
</evidence>
<feature type="compositionally biased region" description="Basic residues" evidence="10">
    <location>
        <begin position="933"/>
        <end position="943"/>
    </location>
</feature>
<evidence type="ECO:0000256" key="8">
    <source>
        <dbReference type="ARBA" id="ARBA00047899"/>
    </source>
</evidence>
<dbReference type="PROSITE" id="PS50011">
    <property type="entry name" value="PROTEIN_KINASE_DOM"/>
    <property type="match status" value="1"/>
</dbReference>
<dbReference type="FunFam" id="3.30.200.20:FF:000306">
    <property type="entry name" value="IKS protein kinase"/>
    <property type="match status" value="1"/>
</dbReference>
<dbReference type="EMBL" id="JAAAIP010000139">
    <property type="protein sequence ID" value="KAG0324727.1"/>
    <property type="molecule type" value="Genomic_DNA"/>
</dbReference>
<feature type="compositionally biased region" description="Basic and acidic residues" evidence="10">
    <location>
        <begin position="214"/>
        <end position="232"/>
    </location>
</feature>
<feature type="compositionally biased region" description="Polar residues" evidence="10">
    <location>
        <begin position="690"/>
        <end position="701"/>
    </location>
</feature>
<dbReference type="InterPro" id="IPR008271">
    <property type="entry name" value="Ser/Thr_kinase_AS"/>
</dbReference>
<feature type="compositionally biased region" description="Basic and acidic residues" evidence="10">
    <location>
        <begin position="1063"/>
        <end position="1072"/>
    </location>
</feature>
<keyword evidence="5 12" id="KW-0418">Kinase</keyword>
<feature type="region of interest" description="Disordered" evidence="10">
    <location>
        <begin position="193"/>
        <end position="267"/>
    </location>
</feature>
<feature type="region of interest" description="Disordered" evidence="10">
    <location>
        <begin position="1009"/>
        <end position="1104"/>
    </location>
</feature>
<feature type="compositionally biased region" description="Low complexity" evidence="10">
    <location>
        <begin position="1009"/>
        <end position="1026"/>
    </location>
</feature>
<feature type="compositionally biased region" description="Low complexity" evidence="10">
    <location>
        <begin position="536"/>
        <end position="554"/>
    </location>
</feature>
<feature type="region of interest" description="Disordered" evidence="10">
    <location>
        <begin position="470"/>
        <end position="509"/>
    </location>
</feature>
<evidence type="ECO:0000256" key="7">
    <source>
        <dbReference type="ARBA" id="ARBA00037982"/>
    </source>
</evidence>
<feature type="compositionally biased region" description="Polar residues" evidence="10">
    <location>
        <begin position="492"/>
        <end position="505"/>
    </location>
</feature>
<proteinExistence type="inferred from homology"/>
<dbReference type="EC" id="2.7.11.1" evidence="1"/>
<feature type="region of interest" description="Disordered" evidence="10">
    <location>
        <begin position="775"/>
        <end position="810"/>
    </location>
</feature>
<feature type="region of interest" description="Disordered" evidence="10">
    <location>
        <begin position="839"/>
        <end position="943"/>
    </location>
</feature>
<dbReference type="AlphaFoldDB" id="A0A9P6RRF7"/>
<feature type="region of interest" description="Disordered" evidence="10">
    <location>
        <begin position="685"/>
        <end position="730"/>
    </location>
</feature>
<dbReference type="PANTHER" id="PTHR11042:SF138">
    <property type="entry name" value="SERINE_THREONINE-PROTEIN KINASE IKS1-RELATED"/>
    <property type="match status" value="1"/>
</dbReference>
<dbReference type="Gene3D" id="1.10.510.10">
    <property type="entry name" value="Transferase(Phosphotransferase) domain 1"/>
    <property type="match status" value="1"/>
</dbReference>